<dbReference type="InterPro" id="IPR002711">
    <property type="entry name" value="HNH"/>
</dbReference>
<dbReference type="InterPro" id="IPR003615">
    <property type="entry name" value="HNH_nuc"/>
</dbReference>
<dbReference type="Proteomes" id="UP000626982">
    <property type="component" value="Unassembled WGS sequence"/>
</dbReference>
<feature type="domain" description="HNH" evidence="2">
    <location>
        <begin position="87"/>
        <end position="121"/>
    </location>
</feature>
<accession>A0ABQ2KQA4</accession>
<dbReference type="CDD" id="cd00085">
    <property type="entry name" value="HNHc"/>
    <property type="match status" value="1"/>
</dbReference>
<organism evidence="3 4">
    <name type="scientific">Agrococcus terreus</name>
    <dbReference type="NCBI Taxonomy" id="574649"/>
    <lineage>
        <taxon>Bacteria</taxon>
        <taxon>Bacillati</taxon>
        <taxon>Actinomycetota</taxon>
        <taxon>Actinomycetes</taxon>
        <taxon>Micrococcales</taxon>
        <taxon>Microbacteriaceae</taxon>
        <taxon>Agrococcus</taxon>
    </lineage>
</organism>
<sequence>MDAMEMVLATLGTVWRAVSATPQLFVPALVIMILLIVVNAPIPGRGPRSAKRDPWRGFKYAPRAAVLHRAGGRCEGSAFLAWGRCDEPATDVDYVYPWSKGGPTVTSNGQALCRGHNRNKSAWTPPWWYVVTLERRRRSYFPAGIPVEVRAVMTDEERAARERRRPATR</sequence>
<protein>
    <recommendedName>
        <fullName evidence="2">HNH domain-containing protein</fullName>
    </recommendedName>
</protein>
<reference evidence="4" key="1">
    <citation type="journal article" date="2019" name="Int. J. Syst. Evol. Microbiol.">
        <title>The Global Catalogue of Microorganisms (GCM) 10K type strain sequencing project: providing services to taxonomists for standard genome sequencing and annotation.</title>
        <authorList>
            <consortium name="The Broad Institute Genomics Platform"/>
            <consortium name="The Broad Institute Genome Sequencing Center for Infectious Disease"/>
            <person name="Wu L."/>
            <person name="Ma J."/>
        </authorList>
    </citation>
    <scope>NUCLEOTIDE SEQUENCE [LARGE SCALE GENOMIC DNA]</scope>
    <source>
        <strain evidence="4">CGMCC 1.6960</strain>
    </source>
</reference>
<proteinExistence type="predicted"/>
<dbReference type="Pfam" id="PF01844">
    <property type="entry name" value="HNH"/>
    <property type="match status" value="1"/>
</dbReference>
<evidence type="ECO:0000313" key="4">
    <source>
        <dbReference type="Proteomes" id="UP000626982"/>
    </source>
</evidence>
<dbReference type="EMBL" id="BMLM01000002">
    <property type="protein sequence ID" value="GGN89270.1"/>
    <property type="molecule type" value="Genomic_DNA"/>
</dbReference>
<evidence type="ECO:0000259" key="2">
    <source>
        <dbReference type="Pfam" id="PF01844"/>
    </source>
</evidence>
<dbReference type="RefSeq" id="WP_188718701.1">
    <property type="nucleotide sequence ID" value="NZ_BAABBD010000004.1"/>
</dbReference>
<keyword evidence="1" id="KW-0812">Transmembrane</keyword>
<keyword evidence="1" id="KW-1133">Transmembrane helix</keyword>
<evidence type="ECO:0000256" key="1">
    <source>
        <dbReference type="SAM" id="Phobius"/>
    </source>
</evidence>
<keyword evidence="4" id="KW-1185">Reference proteome</keyword>
<feature type="transmembrane region" description="Helical" evidence="1">
    <location>
        <begin position="24"/>
        <end position="42"/>
    </location>
</feature>
<gene>
    <name evidence="3" type="ORF">GCM10010968_25760</name>
</gene>
<comment type="caution">
    <text evidence="3">The sequence shown here is derived from an EMBL/GenBank/DDBJ whole genome shotgun (WGS) entry which is preliminary data.</text>
</comment>
<keyword evidence="1" id="KW-0472">Membrane</keyword>
<dbReference type="Gene3D" id="1.10.30.50">
    <property type="match status" value="1"/>
</dbReference>
<name>A0ABQ2KQA4_9MICO</name>
<evidence type="ECO:0000313" key="3">
    <source>
        <dbReference type="EMBL" id="GGN89270.1"/>
    </source>
</evidence>